<keyword evidence="10 12" id="KW-0804">Transcription</keyword>
<dbReference type="RefSeq" id="WP_345338682.1">
    <property type="nucleotide sequence ID" value="NZ_BAABLI010000007.1"/>
</dbReference>
<dbReference type="SUPFAM" id="SSF55781">
    <property type="entry name" value="GAF domain-like"/>
    <property type="match status" value="1"/>
</dbReference>
<keyword evidence="9 12" id="KW-0010">Activator</keyword>
<dbReference type="PROSITE" id="PS00675">
    <property type="entry name" value="SIGMA54_INTERACT_1"/>
    <property type="match status" value="1"/>
</dbReference>
<comment type="caution">
    <text evidence="14">The sequence shown here is derived from an EMBL/GenBank/DDBJ whole genome shotgun (WGS) entry which is preliminary data.</text>
</comment>
<proteinExistence type="predicted"/>
<keyword evidence="15" id="KW-1185">Reference proteome</keyword>
<evidence type="ECO:0000256" key="3">
    <source>
        <dbReference type="ARBA" id="ARBA00015308"/>
    </source>
</evidence>
<dbReference type="InterPro" id="IPR010113">
    <property type="entry name" value="Nif-specific_regulatory_prot"/>
</dbReference>
<dbReference type="SMART" id="SM00065">
    <property type="entry name" value="GAF"/>
    <property type="match status" value="1"/>
</dbReference>
<evidence type="ECO:0000313" key="15">
    <source>
        <dbReference type="Proteomes" id="UP001597380"/>
    </source>
</evidence>
<dbReference type="InterPro" id="IPR025944">
    <property type="entry name" value="Sigma_54_int_dom_CS"/>
</dbReference>
<evidence type="ECO:0000256" key="11">
    <source>
        <dbReference type="ARBA" id="ARBA00023231"/>
    </source>
</evidence>
<dbReference type="InterPro" id="IPR002078">
    <property type="entry name" value="Sigma_54_int"/>
</dbReference>
<feature type="domain" description="Sigma-54 factor interaction" evidence="13">
    <location>
        <begin position="205"/>
        <end position="433"/>
    </location>
</feature>
<dbReference type="Proteomes" id="UP001597380">
    <property type="component" value="Unassembled WGS sequence"/>
</dbReference>
<evidence type="ECO:0000256" key="8">
    <source>
        <dbReference type="ARBA" id="ARBA00023125"/>
    </source>
</evidence>
<dbReference type="Gene3D" id="1.10.8.60">
    <property type="match status" value="1"/>
</dbReference>
<dbReference type="Pfam" id="PF00158">
    <property type="entry name" value="Sigma54_activat"/>
    <property type="match status" value="1"/>
</dbReference>
<dbReference type="PROSITE" id="PS00676">
    <property type="entry name" value="SIGMA54_INTERACT_2"/>
    <property type="match status" value="1"/>
</dbReference>
<keyword evidence="6 12" id="KW-0902">Two-component regulatory system</keyword>
<dbReference type="CDD" id="cd00009">
    <property type="entry name" value="AAA"/>
    <property type="match status" value="1"/>
</dbReference>
<evidence type="ECO:0000313" key="14">
    <source>
        <dbReference type="EMBL" id="MFD2094519.1"/>
    </source>
</evidence>
<dbReference type="Gene3D" id="3.40.50.300">
    <property type="entry name" value="P-loop containing nucleotide triphosphate hydrolases"/>
    <property type="match status" value="1"/>
</dbReference>
<gene>
    <name evidence="14" type="primary">nifA</name>
    <name evidence="14" type="ORF">ACFSJ3_00855</name>
</gene>
<dbReference type="InterPro" id="IPR025943">
    <property type="entry name" value="Sigma_54_int_dom_ATP-bd_2"/>
</dbReference>
<evidence type="ECO:0000256" key="12">
    <source>
        <dbReference type="RuleBase" id="RU368029"/>
    </source>
</evidence>
<dbReference type="InterPro" id="IPR002197">
    <property type="entry name" value="HTH_Fis"/>
</dbReference>
<keyword evidence="5" id="KW-0067">ATP-binding</keyword>
<dbReference type="InterPro" id="IPR058031">
    <property type="entry name" value="AAA_lid_NorR"/>
</dbReference>
<keyword evidence="4" id="KW-0547">Nucleotide-binding</keyword>
<dbReference type="PROSITE" id="PS50045">
    <property type="entry name" value="SIGMA54_INTERACT_4"/>
    <property type="match status" value="1"/>
</dbReference>
<dbReference type="InterPro" id="IPR027417">
    <property type="entry name" value="P-loop_NTPase"/>
</dbReference>
<organism evidence="14 15">
    <name type="scientific">Corallincola platygyrae</name>
    <dbReference type="NCBI Taxonomy" id="1193278"/>
    <lineage>
        <taxon>Bacteria</taxon>
        <taxon>Pseudomonadati</taxon>
        <taxon>Pseudomonadota</taxon>
        <taxon>Gammaproteobacteria</taxon>
        <taxon>Alteromonadales</taxon>
        <taxon>Psychromonadaceae</taxon>
        <taxon>Corallincola</taxon>
    </lineage>
</organism>
<protein>
    <recommendedName>
        <fullName evidence="3 12">Nif-specific regulatory protein</fullName>
    </recommendedName>
</protein>
<dbReference type="SMART" id="SM00382">
    <property type="entry name" value="AAA"/>
    <property type="match status" value="1"/>
</dbReference>
<evidence type="ECO:0000256" key="5">
    <source>
        <dbReference type="ARBA" id="ARBA00022840"/>
    </source>
</evidence>
<evidence type="ECO:0000256" key="7">
    <source>
        <dbReference type="ARBA" id="ARBA00023015"/>
    </source>
</evidence>
<accession>A0ABW4XKK8</accession>
<evidence type="ECO:0000256" key="10">
    <source>
        <dbReference type="ARBA" id="ARBA00023163"/>
    </source>
</evidence>
<name>A0ABW4XKK8_9GAMM</name>
<evidence type="ECO:0000259" key="13">
    <source>
        <dbReference type="PROSITE" id="PS50045"/>
    </source>
</evidence>
<dbReference type="EMBL" id="JBHUHT010000004">
    <property type="protein sequence ID" value="MFD2094519.1"/>
    <property type="molecule type" value="Genomic_DNA"/>
</dbReference>
<dbReference type="Gene3D" id="1.10.10.60">
    <property type="entry name" value="Homeodomain-like"/>
    <property type="match status" value="1"/>
</dbReference>
<dbReference type="Pfam" id="PF25601">
    <property type="entry name" value="AAA_lid_14"/>
    <property type="match status" value="1"/>
</dbReference>
<dbReference type="InterPro" id="IPR003593">
    <property type="entry name" value="AAA+_ATPase"/>
</dbReference>
<evidence type="ECO:0000256" key="9">
    <source>
        <dbReference type="ARBA" id="ARBA00023159"/>
    </source>
</evidence>
<dbReference type="PANTHER" id="PTHR32071">
    <property type="entry name" value="TRANSCRIPTIONAL REGULATORY PROTEIN"/>
    <property type="match status" value="1"/>
</dbReference>
<keyword evidence="11 12" id="KW-0535">Nitrogen fixation</keyword>
<dbReference type="PANTHER" id="PTHR32071:SF117">
    <property type="entry name" value="PTS-DEPENDENT DIHYDROXYACETONE KINASE OPERON REGULATORY PROTEIN-RELATED"/>
    <property type="match status" value="1"/>
</dbReference>
<dbReference type="Gene3D" id="3.30.450.40">
    <property type="match status" value="1"/>
</dbReference>
<keyword evidence="8 12" id="KW-0238">DNA-binding</keyword>
<evidence type="ECO:0000256" key="2">
    <source>
        <dbReference type="ARBA" id="ARBA00011135"/>
    </source>
</evidence>
<comment type="function">
    <text evidence="1 12">Required for activation of most nif operons, which are directly involved in nitrogen fixation.</text>
</comment>
<reference evidence="15" key="1">
    <citation type="journal article" date="2019" name="Int. J. Syst. Evol. Microbiol.">
        <title>The Global Catalogue of Microorganisms (GCM) 10K type strain sequencing project: providing services to taxonomists for standard genome sequencing and annotation.</title>
        <authorList>
            <consortium name="The Broad Institute Genomics Platform"/>
            <consortium name="The Broad Institute Genome Sequencing Center for Infectious Disease"/>
            <person name="Wu L."/>
            <person name="Ma J."/>
        </authorList>
    </citation>
    <scope>NUCLEOTIDE SEQUENCE [LARGE SCALE GENOMIC DNA]</scope>
    <source>
        <strain evidence="15">CGMCC 1.10992</strain>
    </source>
</reference>
<sequence>MDTLVTRPERIAEKHLSALYKVSSVLGNSLDYTQTIARVLQLLHTDAALSNGMLCLLDDNKEMLVIDSVHSTEPLSNHQTSQIKYRAGEGVIGSVLSQGQPIVLPLVSEDLRFADKLALYALDKPFVAVPLKSRDGAVIGVLAAQPEFPNTELLEHFTRLIEMVATLIAKSVLLARNVEEQKDTLVAERDRLRRKVRGNYSFDNMVGHTRVMRKIFEQVRLVSKWDSTVLVRGESGTGKELIANAIHYNSPRANGPFVKLNCAALPDNLLESELFGHEKGAFTGAIKQRKGRFEQADGGTLFLDEVGEISAAFQAKLLRVLQEGEFERVGGSQTLNVDVRIVAATNRNLEEEVRAERFREDLYYRLNVMPIYPPPMRERIEDLPELVTFLLEKLSKQQARPLSITDGAIRNMMNYDWPGNVRELENMLERASIMSEDGIIDKDLIMLGDLGGTEVLRSPTTTAKTALQDPDMDERERVVAALEQAGWVQAKAARLLDMTPRQIAYRIQTMNIRMRQL</sequence>
<evidence type="ECO:0000256" key="6">
    <source>
        <dbReference type="ARBA" id="ARBA00023012"/>
    </source>
</evidence>
<keyword evidence="7 12" id="KW-0805">Transcription regulation</keyword>
<dbReference type="PRINTS" id="PR01590">
    <property type="entry name" value="HTHFIS"/>
</dbReference>
<dbReference type="SUPFAM" id="SSF52540">
    <property type="entry name" value="P-loop containing nucleoside triphosphate hydrolases"/>
    <property type="match status" value="1"/>
</dbReference>
<dbReference type="InterPro" id="IPR029016">
    <property type="entry name" value="GAF-like_dom_sf"/>
</dbReference>
<dbReference type="Pfam" id="PF02954">
    <property type="entry name" value="HTH_8"/>
    <property type="match status" value="1"/>
</dbReference>
<evidence type="ECO:0000256" key="4">
    <source>
        <dbReference type="ARBA" id="ARBA00022741"/>
    </source>
</evidence>
<dbReference type="InterPro" id="IPR025662">
    <property type="entry name" value="Sigma_54_int_dom_ATP-bd_1"/>
</dbReference>
<dbReference type="NCBIfam" id="TIGR01817">
    <property type="entry name" value="nifA"/>
    <property type="match status" value="1"/>
</dbReference>
<dbReference type="PROSITE" id="PS00688">
    <property type="entry name" value="SIGMA54_INTERACT_3"/>
    <property type="match status" value="1"/>
</dbReference>
<evidence type="ECO:0000256" key="1">
    <source>
        <dbReference type="ARBA" id="ARBA00002167"/>
    </source>
</evidence>
<dbReference type="InterPro" id="IPR003018">
    <property type="entry name" value="GAF"/>
</dbReference>
<comment type="subunit">
    <text evidence="2 12">Interacts with sigma-54.</text>
</comment>
<dbReference type="Pfam" id="PF01590">
    <property type="entry name" value="GAF"/>
    <property type="match status" value="1"/>
</dbReference>